<feature type="compositionally biased region" description="Pro residues" evidence="1">
    <location>
        <begin position="173"/>
        <end position="183"/>
    </location>
</feature>
<reference evidence="2" key="1">
    <citation type="submission" date="2025-08" db="UniProtKB">
        <authorList>
            <consortium name="Ensembl"/>
        </authorList>
    </citation>
    <scope>IDENTIFICATION</scope>
</reference>
<organism evidence="2 3">
    <name type="scientific">Varanus komodoensis</name>
    <name type="common">Komodo dragon</name>
    <dbReference type="NCBI Taxonomy" id="61221"/>
    <lineage>
        <taxon>Eukaryota</taxon>
        <taxon>Metazoa</taxon>
        <taxon>Chordata</taxon>
        <taxon>Craniata</taxon>
        <taxon>Vertebrata</taxon>
        <taxon>Euteleostomi</taxon>
        <taxon>Lepidosauria</taxon>
        <taxon>Squamata</taxon>
        <taxon>Bifurcata</taxon>
        <taxon>Unidentata</taxon>
        <taxon>Episquamata</taxon>
        <taxon>Toxicofera</taxon>
        <taxon>Anguimorpha</taxon>
        <taxon>Paleoanguimorpha</taxon>
        <taxon>Varanoidea</taxon>
        <taxon>Varanidae</taxon>
        <taxon>Varanus</taxon>
    </lineage>
</organism>
<proteinExistence type="predicted"/>
<evidence type="ECO:0000256" key="1">
    <source>
        <dbReference type="SAM" id="MobiDB-lite"/>
    </source>
</evidence>
<accession>A0A8D2JI51</accession>
<reference evidence="2" key="2">
    <citation type="submission" date="2025-09" db="UniProtKB">
        <authorList>
            <consortium name="Ensembl"/>
        </authorList>
    </citation>
    <scope>IDENTIFICATION</scope>
</reference>
<feature type="region of interest" description="Disordered" evidence="1">
    <location>
        <begin position="139"/>
        <end position="183"/>
    </location>
</feature>
<dbReference type="AlphaFoldDB" id="A0A8D2JI51"/>
<name>A0A8D2JI51_VARKO</name>
<evidence type="ECO:0000313" key="3">
    <source>
        <dbReference type="Proteomes" id="UP000694545"/>
    </source>
</evidence>
<dbReference type="Proteomes" id="UP000694545">
    <property type="component" value="Unplaced"/>
</dbReference>
<evidence type="ECO:0000313" key="2">
    <source>
        <dbReference type="Ensembl" id="ENSVKKP00000009363.1"/>
    </source>
</evidence>
<feature type="region of interest" description="Disordered" evidence="1">
    <location>
        <begin position="1"/>
        <end position="43"/>
    </location>
</feature>
<sequence length="183" mass="19138">CACGQGSLSRVARTPSKRGRNRARFVAGPGPGRAPREAAARRAAPHAQLQVLLVREGGRHLGGRPDGEGQVAAHLAHGDGGADVRGADLHLLPRLALADEQPAAPGPLAARHGAVHEGGRQVPRLGLVDPLLGALRRALEDDGELQGRAHRTQDPRPFRRSSRGPHGANGEQPTPPPFQRSAA</sequence>
<feature type="compositionally biased region" description="Basic and acidic residues" evidence="1">
    <location>
        <begin position="139"/>
        <end position="157"/>
    </location>
</feature>
<keyword evidence="3" id="KW-1185">Reference proteome</keyword>
<dbReference type="Ensembl" id="ENSVKKT00000009598.1">
    <property type="protein sequence ID" value="ENSVKKP00000009363.1"/>
    <property type="gene ID" value="ENSVKKG00000006630.1"/>
</dbReference>
<protein>
    <submittedName>
        <fullName evidence="2">Uncharacterized protein</fullName>
    </submittedName>
</protein>